<proteinExistence type="predicted"/>
<name>A0A4Y2TAW6_ARAVE</name>
<dbReference type="AlphaFoldDB" id="A0A4Y2TAW6"/>
<evidence type="ECO:0000313" key="2">
    <source>
        <dbReference type="Proteomes" id="UP000499080"/>
    </source>
</evidence>
<sequence>MDSPLSQQVYFQWLRAMILRSQQMNSGMLKPAYTCDRWFQKKRLCEEWRNVGSTVTFALATPPPEMVGRVRIEWFQRFHFLNQTAKEKNITYSINPKDPPWNMVIGSEGRELRISPITESDIMVNYFIAVAHFERGSPKRKLNFAIQAMPTDIGLVYPGDTVTIHMPSYVSLPAESMTYLWQMEGVSIFLPSNMRPSRSGASLTVFELRKEQEGILACAVFTNLGIFATQKRFVIKNVESGKFVECVTV</sequence>
<dbReference type="Proteomes" id="UP000499080">
    <property type="component" value="Unassembled WGS sequence"/>
</dbReference>
<dbReference type="InterPro" id="IPR036179">
    <property type="entry name" value="Ig-like_dom_sf"/>
</dbReference>
<evidence type="ECO:0000313" key="1">
    <source>
        <dbReference type="EMBL" id="GBN96539.1"/>
    </source>
</evidence>
<reference evidence="1 2" key="1">
    <citation type="journal article" date="2019" name="Sci. Rep.">
        <title>Orb-weaving spider Araneus ventricosus genome elucidates the spidroin gene catalogue.</title>
        <authorList>
            <person name="Kono N."/>
            <person name="Nakamura H."/>
            <person name="Ohtoshi R."/>
            <person name="Moran D.A.P."/>
            <person name="Shinohara A."/>
            <person name="Yoshida Y."/>
            <person name="Fujiwara M."/>
            <person name="Mori M."/>
            <person name="Tomita M."/>
            <person name="Arakawa K."/>
        </authorList>
    </citation>
    <scope>NUCLEOTIDE SEQUENCE [LARGE SCALE GENOMIC DNA]</scope>
</reference>
<dbReference type="EMBL" id="BGPR01026649">
    <property type="protein sequence ID" value="GBN96539.1"/>
    <property type="molecule type" value="Genomic_DNA"/>
</dbReference>
<dbReference type="OrthoDB" id="6436952at2759"/>
<protein>
    <recommendedName>
        <fullName evidence="3">Ig-like domain-containing protein</fullName>
    </recommendedName>
</protein>
<evidence type="ECO:0008006" key="3">
    <source>
        <dbReference type="Google" id="ProtNLM"/>
    </source>
</evidence>
<comment type="caution">
    <text evidence="1">The sequence shown here is derived from an EMBL/GenBank/DDBJ whole genome shotgun (WGS) entry which is preliminary data.</text>
</comment>
<keyword evidence="2" id="KW-1185">Reference proteome</keyword>
<organism evidence="1 2">
    <name type="scientific">Araneus ventricosus</name>
    <name type="common">Orbweaver spider</name>
    <name type="synonym">Epeira ventricosa</name>
    <dbReference type="NCBI Taxonomy" id="182803"/>
    <lineage>
        <taxon>Eukaryota</taxon>
        <taxon>Metazoa</taxon>
        <taxon>Ecdysozoa</taxon>
        <taxon>Arthropoda</taxon>
        <taxon>Chelicerata</taxon>
        <taxon>Arachnida</taxon>
        <taxon>Araneae</taxon>
        <taxon>Araneomorphae</taxon>
        <taxon>Entelegynae</taxon>
        <taxon>Araneoidea</taxon>
        <taxon>Araneidae</taxon>
        <taxon>Araneus</taxon>
    </lineage>
</organism>
<accession>A0A4Y2TAW6</accession>
<dbReference type="SUPFAM" id="SSF48726">
    <property type="entry name" value="Immunoglobulin"/>
    <property type="match status" value="1"/>
</dbReference>
<gene>
    <name evidence="1" type="ORF">AVEN_48284_1</name>
</gene>